<keyword evidence="2" id="KW-1185">Reference proteome</keyword>
<evidence type="ECO:0000313" key="1">
    <source>
        <dbReference type="EMBL" id="NEY91316.1"/>
    </source>
</evidence>
<comment type="caution">
    <text evidence="1">The sequence shown here is derived from an EMBL/GenBank/DDBJ whole genome shotgun (WGS) entry which is preliminary data.</text>
</comment>
<dbReference type="AlphaFoldDB" id="A0A6M0QV02"/>
<gene>
    <name evidence="1" type="ORF">G4Z14_13510</name>
</gene>
<dbReference type="EMBL" id="JAAIVJ010000008">
    <property type="protein sequence ID" value="NEY91316.1"/>
    <property type="molecule type" value="Genomic_DNA"/>
</dbReference>
<name>A0A6M0QV02_9RHOB</name>
<protein>
    <submittedName>
        <fullName evidence="1">Uncharacterized protein</fullName>
    </submittedName>
</protein>
<organism evidence="1 2">
    <name type="scientific">Tabrizicola oligotrophica</name>
    <dbReference type="NCBI Taxonomy" id="2710650"/>
    <lineage>
        <taxon>Bacteria</taxon>
        <taxon>Pseudomonadati</taxon>
        <taxon>Pseudomonadota</taxon>
        <taxon>Alphaproteobacteria</taxon>
        <taxon>Rhodobacterales</taxon>
        <taxon>Paracoccaceae</taxon>
        <taxon>Tabrizicola</taxon>
    </lineage>
</organism>
<dbReference type="Proteomes" id="UP000477782">
    <property type="component" value="Unassembled WGS sequence"/>
</dbReference>
<dbReference type="RefSeq" id="WP_164626616.1">
    <property type="nucleotide sequence ID" value="NZ_JAAIVJ010000008.1"/>
</dbReference>
<accession>A0A6M0QV02</accession>
<proteinExistence type="predicted"/>
<reference evidence="1 2" key="1">
    <citation type="submission" date="2020-02" db="EMBL/GenBank/DDBJ databases">
        <authorList>
            <person name="Chen W.-M."/>
        </authorList>
    </citation>
    <scope>NUCLEOTIDE SEQUENCE [LARGE SCALE GENOMIC DNA]</scope>
    <source>
        <strain evidence="1 2">KMS-5</strain>
    </source>
</reference>
<evidence type="ECO:0000313" key="2">
    <source>
        <dbReference type="Proteomes" id="UP000477782"/>
    </source>
</evidence>
<sequence length="114" mass="12857">MTLSVTQTLQQILSGPPSPTSLEASLRYLAKWRAELVANTFAARQGRVVASGPFKGMAYVVKRFAATHKVTEIGRRLDDTGLPGWMEELSDLDRLIALWEWRAGPTPWLWMEKQ</sequence>